<evidence type="ECO:0000313" key="2">
    <source>
        <dbReference type="Proteomes" id="UP000054538"/>
    </source>
</evidence>
<name>A0A0D0DUK4_9AGAM</name>
<dbReference type="Proteomes" id="UP000054538">
    <property type="component" value="Unassembled WGS sequence"/>
</dbReference>
<reference evidence="2" key="2">
    <citation type="submission" date="2015-01" db="EMBL/GenBank/DDBJ databases">
        <title>Evolutionary Origins and Diversification of the Mycorrhizal Mutualists.</title>
        <authorList>
            <consortium name="DOE Joint Genome Institute"/>
            <consortium name="Mycorrhizal Genomics Consortium"/>
            <person name="Kohler A."/>
            <person name="Kuo A."/>
            <person name="Nagy L.G."/>
            <person name="Floudas D."/>
            <person name="Copeland A."/>
            <person name="Barry K.W."/>
            <person name="Cichocki N."/>
            <person name="Veneault-Fourrey C."/>
            <person name="LaButti K."/>
            <person name="Lindquist E.A."/>
            <person name="Lipzen A."/>
            <person name="Lundell T."/>
            <person name="Morin E."/>
            <person name="Murat C."/>
            <person name="Riley R."/>
            <person name="Ohm R."/>
            <person name="Sun H."/>
            <person name="Tunlid A."/>
            <person name="Henrissat B."/>
            <person name="Grigoriev I.V."/>
            <person name="Hibbett D.S."/>
            <person name="Martin F."/>
        </authorList>
    </citation>
    <scope>NUCLEOTIDE SEQUENCE [LARGE SCALE GENOMIC DNA]</scope>
    <source>
        <strain evidence="2">Ve08.2h10</strain>
    </source>
</reference>
<dbReference type="EMBL" id="KN825245">
    <property type="protein sequence ID" value="KIK92776.1"/>
    <property type="molecule type" value="Genomic_DNA"/>
</dbReference>
<organism evidence="1 2">
    <name type="scientific">Paxillus rubicundulus Ve08.2h10</name>
    <dbReference type="NCBI Taxonomy" id="930991"/>
    <lineage>
        <taxon>Eukaryota</taxon>
        <taxon>Fungi</taxon>
        <taxon>Dikarya</taxon>
        <taxon>Basidiomycota</taxon>
        <taxon>Agaricomycotina</taxon>
        <taxon>Agaricomycetes</taxon>
        <taxon>Agaricomycetidae</taxon>
        <taxon>Boletales</taxon>
        <taxon>Paxilineae</taxon>
        <taxon>Paxillaceae</taxon>
        <taxon>Paxillus</taxon>
    </lineage>
</organism>
<dbReference type="InParanoid" id="A0A0D0DUK4"/>
<gene>
    <name evidence="1" type="ORF">PAXRUDRAFT_791543</name>
</gene>
<reference evidence="1 2" key="1">
    <citation type="submission" date="2014-04" db="EMBL/GenBank/DDBJ databases">
        <authorList>
            <consortium name="DOE Joint Genome Institute"/>
            <person name="Kuo A."/>
            <person name="Kohler A."/>
            <person name="Jargeat P."/>
            <person name="Nagy L.G."/>
            <person name="Floudas D."/>
            <person name="Copeland A."/>
            <person name="Barry K.W."/>
            <person name="Cichocki N."/>
            <person name="Veneault-Fourrey C."/>
            <person name="LaButti K."/>
            <person name="Lindquist E.A."/>
            <person name="Lipzen A."/>
            <person name="Lundell T."/>
            <person name="Morin E."/>
            <person name="Murat C."/>
            <person name="Sun H."/>
            <person name="Tunlid A."/>
            <person name="Henrissat B."/>
            <person name="Grigoriev I.V."/>
            <person name="Hibbett D.S."/>
            <person name="Martin F."/>
            <person name="Nordberg H.P."/>
            <person name="Cantor M.N."/>
            <person name="Hua S.X."/>
        </authorList>
    </citation>
    <scope>NUCLEOTIDE SEQUENCE [LARGE SCALE GENOMIC DNA]</scope>
    <source>
        <strain evidence="1 2">Ve08.2h10</strain>
    </source>
</reference>
<dbReference type="HOGENOM" id="CLU_2722928_0_0_1"/>
<accession>A0A0D0DUK4</accession>
<proteinExistence type="predicted"/>
<evidence type="ECO:0000313" key="1">
    <source>
        <dbReference type="EMBL" id="KIK92776.1"/>
    </source>
</evidence>
<keyword evidence="2" id="KW-1185">Reference proteome</keyword>
<protein>
    <submittedName>
        <fullName evidence="1">Unplaced genomic scaffold scaffold_423, whole genome shotgun sequence</fullName>
    </submittedName>
</protein>
<sequence length="72" mass="8442">MEPSPTQGKKLSRRRKSEGGTLVMLMSSFFSVPCRKSLIFTWMSFKKCYKHPVVQRFHVQWCGEHFADMVSQ</sequence>
<dbReference type="AlphaFoldDB" id="A0A0D0DUK4"/>